<evidence type="ECO:0000259" key="12">
    <source>
        <dbReference type="Pfam" id="PF01514"/>
    </source>
</evidence>
<dbReference type="InterPro" id="IPR006182">
    <property type="entry name" value="FliF_N_dom"/>
</dbReference>
<keyword evidence="14" id="KW-0966">Cell projection</keyword>
<dbReference type="InterPro" id="IPR013556">
    <property type="entry name" value="Flag_M-ring_C"/>
</dbReference>
<dbReference type="GO" id="GO:0009431">
    <property type="term" value="C:bacterial-type flagellum basal body, MS ring"/>
    <property type="evidence" value="ECO:0007669"/>
    <property type="project" value="InterPro"/>
</dbReference>
<dbReference type="PIRSF" id="PIRSF004862">
    <property type="entry name" value="FliF"/>
    <property type="match status" value="1"/>
</dbReference>
<keyword evidence="14" id="KW-0282">Flagellum</keyword>
<comment type="function">
    <text evidence="9">The M ring may be actively involved in energy transduction.</text>
</comment>
<dbReference type="InterPro" id="IPR000067">
    <property type="entry name" value="FlgMring_FliF"/>
</dbReference>
<keyword evidence="7 11" id="KW-0472">Membrane</keyword>
<evidence type="ECO:0000256" key="10">
    <source>
        <dbReference type="SAM" id="MobiDB-lite"/>
    </source>
</evidence>
<evidence type="ECO:0000256" key="11">
    <source>
        <dbReference type="SAM" id="Phobius"/>
    </source>
</evidence>
<evidence type="ECO:0000256" key="9">
    <source>
        <dbReference type="PIRNR" id="PIRNR004862"/>
    </source>
</evidence>
<evidence type="ECO:0000256" key="5">
    <source>
        <dbReference type="ARBA" id="ARBA00022692"/>
    </source>
</evidence>
<feature type="transmembrane region" description="Helical" evidence="11">
    <location>
        <begin position="426"/>
        <end position="448"/>
    </location>
</feature>
<name>A0A1H0R1G4_SELRU</name>
<dbReference type="Gene3D" id="3.30.70.1530">
    <property type="entry name" value="Hypothetical protein rpa1041"/>
    <property type="match status" value="1"/>
</dbReference>
<feature type="transmembrane region" description="Helical" evidence="11">
    <location>
        <begin position="21"/>
        <end position="41"/>
    </location>
</feature>
<accession>A0A1H0R1G4</accession>
<dbReference type="Proteomes" id="UP000182412">
    <property type="component" value="Unassembled WGS sequence"/>
</dbReference>
<sequence length="529" mass="58925">MGDWKERYKELLERFSKRQRYIMLGSALAILIAIIGVSAWYGNKPDMVPLFTNMETKDAGEVAAKLKEAKIEYEVQETRQGTTIMVPSRDVHNARLDLSTQGLPRGNKGFEIFDDSKLGVTEFQNKVNYLQALQGELTRTIEQIASVEKARVHIVLPEDSLYKKNEKPATASIMLHLRPNMELSKKEIKGIVNLAANSVQGLKPENITVVDATGKILNDPDENEEQNVSVKTMTQLDMTKKVQDNIQKNIQSMLDDSMGEGKAFARVSVELDFDDRTTDKQTFTPVVDDSGIIRSQQDISEAYNGTSTQPGGAAGVQSNVPGYVAQNANANAEYEKKESTKNYEINEEKSKTVAAPGSIRRLTVAVLVDESVTPQQQDSIMRTVTSAAGINADRGDTVSVEPLPFSTELRDKRAAEEKAAKDREDMIFYGIIGGILLVLAAIGGYLYYRRKKKLEAIAAEQERIRLEEEAKRKKEEEERAALIAAGAIEPDELSEEEQQHLSEKQALQQLIDQRPAEVAMLVKTWLAEE</sequence>
<dbReference type="InterPro" id="IPR045851">
    <property type="entry name" value="AMP-bd_C_sf"/>
</dbReference>
<dbReference type="OrthoDB" id="9807026at2"/>
<protein>
    <recommendedName>
        <fullName evidence="9">Flagellar M-ring protein</fullName>
    </recommendedName>
</protein>
<dbReference type="Gene3D" id="3.30.300.30">
    <property type="match status" value="1"/>
</dbReference>
<comment type="subcellular location">
    <subcellularLocation>
        <location evidence="1 9">Bacterial flagellum basal body</location>
    </subcellularLocation>
    <subcellularLocation>
        <location evidence="2">Cell membrane</location>
        <topology evidence="2">Multi-pass membrane protein</topology>
    </subcellularLocation>
</comment>
<proteinExistence type="inferred from homology"/>
<feature type="region of interest" description="Disordered" evidence="10">
    <location>
        <begin position="485"/>
        <end position="504"/>
    </location>
</feature>
<dbReference type="PRINTS" id="PR01009">
    <property type="entry name" value="FLGMRINGFLIF"/>
</dbReference>
<evidence type="ECO:0000256" key="7">
    <source>
        <dbReference type="ARBA" id="ARBA00023136"/>
    </source>
</evidence>
<organism evidence="14 15">
    <name type="scientific">Selenomonas ruminantium</name>
    <dbReference type="NCBI Taxonomy" id="971"/>
    <lineage>
        <taxon>Bacteria</taxon>
        <taxon>Bacillati</taxon>
        <taxon>Bacillota</taxon>
        <taxon>Negativicutes</taxon>
        <taxon>Selenomonadales</taxon>
        <taxon>Selenomonadaceae</taxon>
        <taxon>Selenomonas</taxon>
    </lineage>
</organism>
<keyword evidence="5 11" id="KW-0812">Transmembrane</keyword>
<dbReference type="EMBL" id="FNJQ01000010">
    <property type="protein sequence ID" value="SDP23205.1"/>
    <property type="molecule type" value="Genomic_DNA"/>
</dbReference>
<gene>
    <name evidence="14" type="ORF">SAMN05216366_11045</name>
</gene>
<keyword evidence="6 11" id="KW-1133">Transmembrane helix</keyword>
<dbReference type="GO" id="GO:0003774">
    <property type="term" value="F:cytoskeletal motor activity"/>
    <property type="evidence" value="ECO:0007669"/>
    <property type="project" value="InterPro"/>
</dbReference>
<dbReference type="RefSeq" id="WP_074571988.1">
    <property type="nucleotide sequence ID" value="NZ_FNJQ01000010.1"/>
</dbReference>
<dbReference type="Pfam" id="PF08345">
    <property type="entry name" value="YscJ_FliF_C"/>
    <property type="match status" value="1"/>
</dbReference>
<dbReference type="InterPro" id="IPR043427">
    <property type="entry name" value="YscJ/FliF"/>
</dbReference>
<dbReference type="GO" id="GO:0071973">
    <property type="term" value="P:bacterial-type flagellum-dependent cell motility"/>
    <property type="evidence" value="ECO:0007669"/>
    <property type="project" value="InterPro"/>
</dbReference>
<evidence type="ECO:0000256" key="3">
    <source>
        <dbReference type="ARBA" id="ARBA00007971"/>
    </source>
</evidence>
<dbReference type="Pfam" id="PF01514">
    <property type="entry name" value="YscJ_FliF"/>
    <property type="match status" value="1"/>
</dbReference>
<dbReference type="PANTHER" id="PTHR30046">
    <property type="entry name" value="FLAGELLAR M-RING PROTEIN"/>
    <property type="match status" value="1"/>
</dbReference>
<reference evidence="14 15" key="1">
    <citation type="submission" date="2016-10" db="EMBL/GenBank/DDBJ databases">
        <authorList>
            <person name="de Groot N.N."/>
        </authorList>
    </citation>
    <scope>NUCLEOTIDE SEQUENCE [LARGE SCALE GENOMIC DNA]</scope>
    <source>
        <strain evidence="14 15">S137</strain>
    </source>
</reference>
<feature type="domain" description="Flagellar M-ring N-terminal" evidence="12">
    <location>
        <begin position="43"/>
        <end position="218"/>
    </location>
</feature>
<dbReference type="GO" id="GO:0005886">
    <property type="term" value="C:plasma membrane"/>
    <property type="evidence" value="ECO:0007669"/>
    <property type="project" value="UniProtKB-SubCell"/>
</dbReference>
<dbReference type="PANTHER" id="PTHR30046:SF0">
    <property type="entry name" value="FLAGELLAR M-RING PROTEIN"/>
    <property type="match status" value="1"/>
</dbReference>
<evidence type="ECO:0000256" key="8">
    <source>
        <dbReference type="ARBA" id="ARBA00023143"/>
    </source>
</evidence>
<evidence type="ECO:0000313" key="14">
    <source>
        <dbReference type="EMBL" id="SDP23205.1"/>
    </source>
</evidence>
<dbReference type="NCBIfam" id="TIGR00206">
    <property type="entry name" value="fliF"/>
    <property type="match status" value="1"/>
</dbReference>
<dbReference type="AlphaFoldDB" id="A0A1H0R1G4"/>
<keyword evidence="14" id="KW-0969">Cilium</keyword>
<comment type="similarity">
    <text evidence="3 9">Belongs to the FliF family.</text>
</comment>
<evidence type="ECO:0000256" key="4">
    <source>
        <dbReference type="ARBA" id="ARBA00022475"/>
    </source>
</evidence>
<evidence type="ECO:0000313" key="15">
    <source>
        <dbReference type="Proteomes" id="UP000182412"/>
    </source>
</evidence>
<keyword evidence="4" id="KW-1003">Cell membrane</keyword>
<evidence type="ECO:0000256" key="1">
    <source>
        <dbReference type="ARBA" id="ARBA00004117"/>
    </source>
</evidence>
<evidence type="ECO:0000256" key="6">
    <source>
        <dbReference type="ARBA" id="ARBA00022989"/>
    </source>
</evidence>
<evidence type="ECO:0000256" key="2">
    <source>
        <dbReference type="ARBA" id="ARBA00004651"/>
    </source>
</evidence>
<evidence type="ECO:0000259" key="13">
    <source>
        <dbReference type="Pfam" id="PF08345"/>
    </source>
</evidence>
<keyword evidence="8 9" id="KW-0975">Bacterial flagellum</keyword>
<feature type="domain" description="Flagellar M-ring C-terminal" evidence="13">
    <location>
        <begin position="254"/>
        <end position="405"/>
    </location>
</feature>